<dbReference type="InParanoid" id="A0A1X7TS60"/>
<dbReference type="AlphaFoldDB" id="A0A1X7TS60"/>
<proteinExistence type="predicted"/>
<organism evidence="1">
    <name type="scientific">Amphimedon queenslandica</name>
    <name type="common">Sponge</name>
    <dbReference type="NCBI Taxonomy" id="400682"/>
    <lineage>
        <taxon>Eukaryota</taxon>
        <taxon>Metazoa</taxon>
        <taxon>Porifera</taxon>
        <taxon>Demospongiae</taxon>
        <taxon>Heteroscleromorpha</taxon>
        <taxon>Haplosclerida</taxon>
        <taxon>Niphatidae</taxon>
        <taxon>Amphimedon</taxon>
    </lineage>
</organism>
<reference evidence="1" key="1">
    <citation type="submission" date="2017-05" db="UniProtKB">
        <authorList>
            <consortium name="EnsemblMetazoa"/>
        </authorList>
    </citation>
    <scope>IDENTIFICATION</scope>
</reference>
<dbReference type="EnsemblMetazoa" id="Aqu2.1.17940_001">
    <property type="protein sequence ID" value="Aqu2.1.17940_001"/>
    <property type="gene ID" value="Aqu2.1.17940"/>
</dbReference>
<name>A0A1X7TS60_AMPQE</name>
<accession>A0A1X7TS60</accession>
<sequence>MLGAYDYSNTHKPGKAIAHADGLSGLPLPDTLDVTLIFTEVAHLMYTLSTMIVTAETIRKWTDNDPVLSRVHRLILHGWTISNPDP</sequence>
<protein>
    <submittedName>
        <fullName evidence="1">Uncharacterized protein</fullName>
    </submittedName>
</protein>
<evidence type="ECO:0000313" key="1">
    <source>
        <dbReference type="EnsemblMetazoa" id="Aqu2.1.17940_001"/>
    </source>
</evidence>